<dbReference type="EMBL" id="JARPOI010000011">
    <property type="protein sequence ID" value="KAJ9168717.1"/>
    <property type="molecule type" value="Genomic_DNA"/>
</dbReference>
<accession>A0ABQ9LN64</accession>
<name>A0ABQ9LN64_HEVBR</name>
<evidence type="ECO:0000256" key="5">
    <source>
        <dbReference type="ARBA" id="ARBA00023242"/>
    </source>
</evidence>
<dbReference type="Pfam" id="PF00010">
    <property type="entry name" value="HLH"/>
    <property type="match status" value="1"/>
</dbReference>
<dbReference type="InterPro" id="IPR036638">
    <property type="entry name" value="HLH_DNA-bd_sf"/>
</dbReference>
<dbReference type="SUPFAM" id="SSF47459">
    <property type="entry name" value="HLH, helix-loop-helix DNA-binding domain"/>
    <property type="match status" value="1"/>
</dbReference>
<organism evidence="7 8">
    <name type="scientific">Hevea brasiliensis</name>
    <name type="common">Para rubber tree</name>
    <name type="synonym">Siphonia brasiliensis</name>
    <dbReference type="NCBI Taxonomy" id="3981"/>
    <lineage>
        <taxon>Eukaryota</taxon>
        <taxon>Viridiplantae</taxon>
        <taxon>Streptophyta</taxon>
        <taxon>Embryophyta</taxon>
        <taxon>Tracheophyta</taxon>
        <taxon>Spermatophyta</taxon>
        <taxon>Magnoliopsida</taxon>
        <taxon>eudicotyledons</taxon>
        <taxon>Gunneridae</taxon>
        <taxon>Pentapetalae</taxon>
        <taxon>rosids</taxon>
        <taxon>fabids</taxon>
        <taxon>Malpighiales</taxon>
        <taxon>Euphorbiaceae</taxon>
        <taxon>Crotonoideae</taxon>
        <taxon>Micrandreae</taxon>
        <taxon>Hevea</taxon>
    </lineage>
</organism>
<keyword evidence="2" id="KW-0805">Transcription regulation</keyword>
<evidence type="ECO:0000313" key="8">
    <source>
        <dbReference type="Proteomes" id="UP001174677"/>
    </source>
</evidence>
<sequence>MAAYYYKSNSSSSGYGYFSSLDPFSRSLEGFNGVLQDGSMVSQALVLDNEKGELVKAPATRVGKKGMSEAKALAALKSHSEAERRRRERINAHLASLRGLVPCTEKMDKATLLAEVINQVKELKKNALEASKGLLIPMDDDEVKVETYDNGSGDETLSFKAFICCDYRPDLLSDIRQAVDSLQLKMVDAEISTLGGRLKVLLFLTSCRNKNAVDDHEASQLLTNSIHQSLKSVLEKGSISPEYSPRTTLPSKRRRVTFFDSSSSSS</sequence>
<comment type="caution">
    <text evidence="7">The sequence shown here is derived from an EMBL/GenBank/DDBJ whole genome shotgun (WGS) entry which is preliminary data.</text>
</comment>
<keyword evidence="4" id="KW-0804">Transcription</keyword>
<keyword evidence="5" id="KW-0539">Nucleus</keyword>
<dbReference type="PROSITE" id="PS50888">
    <property type="entry name" value="BHLH"/>
    <property type="match status" value="1"/>
</dbReference>
<dbReference type="InterPro" id="IPR011598">
    <property type="entry name" value="bHLH_dom"/>
</dbReference>
<evidence type="ECO:0000256" key="1">
    <source>
        <dbReference type="ARBA" id="ARBA00004123"/>
    </source>
</evidence>
<dbReference type="InterPro" id="IPR045847">
    <property type="entry name" value="AIG1-like"/>
</dbReference>
<dbReference type="Gene3D" id="4.10.280.10">
    <property type="entry name" value="Helix-loop-helix DNA-binding domain"/>
    <property type="match status" value="1"/>
</dbReference>
<keyword evidence="8" id="KW-1185">Reference proteome</keyword>
<dbReference type="SMART" id="SM00353">
    <property type="entry name" value="HLH"/>
    <property type="match status" value="1"/>
</dbReference>
<proteinExistence type="predicted"/>
<gene>
    <name evidence="7" type="ORF">P3X46_020210</name>
</gene>
<dbReference type="PANTHER" id="PTHR45844">
    <property type="entry name" value="TRANSCRIPTION FACTOR BHLH30"/>
    <property type="match status" value="1"/>
</dbReference>
<feature type="domain" description="BHLH" evidence="6">
    <location>
        <begin position="74"/>
        <end position="123"/>
    </location>
</feature>
<evidence type="ECO:0000256" key="4">
    <source>
        <dbReference type="ARBA" id="ARBA00023163"/>
    </source>
</evidence>
<dbReference type="PANTHER" id="PTHR45844:SF9">
    <property type="entry name" value="OS09G0463900 PROTEIN"/>
    <property type="match status" value="1"/>
</dbReference>
<evidence type="ECO:0000256" key="3">
    <source>
        <dbReference type="ARBA" id="ARBA00023125"/>
    </source>
</evidence>
<evidence type="ECO:0000313" key="7">
    <source>
        <dbReference type="EMBL" id="KAJ9168717.1"/>
    </source>
</evidence>
<evidence type="ECO:0000256" key="2">
    <source>
        <dbReference type="ARBA" id="ARBA00023015"/>
    </source>
</evidence>
<dbReference type="Proteomes" id="UP001174677">
    <property type="component" value="Chromosome 11"/>
</dbReference>
<evidence type="ECO:0000259" key="6">
    <source>
        <dbReference type="PROSITE" id="PS50888"/>
    </source>
</evidence>
<reference evidence="7" key="1">
    <citation type="journal article" date="2023" name="Plant Biotechnol. J.">
        <title>Chromosome-level wild Hevea brasiliensis genome provides new tools for genomic-assisted breeding and valuable loci to elevate rubber yield.</title>
        <authorList>
            <person name="Cheng H."/>
            <person name="Song X."/>
            <person name="Hu Y."/>
            <person name="Wu T."/>
            <person name="Yang Q."/>
            <person name="An Z."/>
            <person name="Feng S."/>
            <person name="Deng Z."/>
            <person name="Wu W."/>
            <person name="Zeng X."/>
            <person name="Tu M."/>
            <person name="Wang X."/>
            <person name="Huang H."/>
        </authorList>
    </citation>
    <scope>NUCLEOTIDE SEQUENCE</scope>
    <source>
        <strain evidence="7">MT/VB/25A 57/8</strain>
    </source>
</reference>
<comment type="subcellular location">
    <subcellularLocation>
        <location evidence="1">Nucleus</location>
    </subcellularLocation>
</comment>
<keyword evidence="3" id="KW-0238">DNA-binding</keyword>
<protein>
    <recommendedName>
        <fullName evidence="6">BHLH domain-containing protein</fullName>
    </recommendedName>
</protein>
<dbReference type="CDD" id="cd04873">
    <property type="entry name" value="ACT_UUR-ACR-like"/>
    <property type="match status" value="1"/>
</dbReference>